<comment type="caution">
    <text evidence="2">The sequence shown here is derived from an EMBL/GenBank/DDBJ whole genome shotgun (WGS) entry which is preliminary data.</text>
</comment>
<name>A0AAD5V6K8_9APHY</name>
<accession>A0AAD5V6K8</accession>
<gene>
    <name evidence="2" type="ORF">NLI96_g3639</name>
</gene>
<protein>
    <submittedName>
        <fullName evidence="2">Uncharacterized protein</fullName>
    </submittedName>
</protein>
<keyword evidence="1" id="KW-0812">Transmembrane</keyword>
<feature type="transmembrane region" description="Helical" evidence="1">
    <location>
        <begin position="76"/>
        <end position="101"/>
    </location>
</feature>
<feature type="transmembrane region" description="Helical" evidence="1">
    <location>
        <begin position="175"/>
        <end position="193"/>
    </location>
</feature>
<keyword evidence="1" id="KW-1133">Transmembrane helix</keyword>
<proteinExistence type="predicted"/>
<keyword evidence="1" id="KW-0472">Membrane</keyword>
<dbReference type="AlphaFoldDB" id="A0AAD5V6K8"/>
<sequence>MLCFLTLNVISQGRSPILESIARRSGLRAFTVFPGGCIAHLPGLVPWLSMTSIPFNSLLFVIRIRAVFHGDILVQAFFFTLWLAVVAGSFTQPFCIAWVQVNAGRGCAPTLSQPYCISSSVIMMAHDTLVLLAISAKLVTHQWMPSSSRSEKFKVFFSGQGLPQVSKLLMQTGQLYYFATVLVNIATIVVVLAPSIPDWYRALSLVPSSAISNFIACRVYREVKLGVMNNGTNDTFMASHPLHQESSSPMVFAVYAASSHHTSA</sequence>
<organism evidence="2 3">
    <name type="scientific">Meripilus lineatus</name>
    <dbReference type="NCBI Taxonomy" id="2056292"/>
    <lineage>
        <taxon>Eukaryota</taxon>
        <taxon>Fungi</taxon>
        <taxon>Dikarya</taxon>
        <taxon>Basidiomycota</taxon>
        <taxon>Agaricomycotina</taxon>
        <taxon>Agaricomycetes</taxon>
        <taxon>Polyporales</taxon>
        <taxon>Meripilaceae</taxon>
        <taxon>Meripilus</taxon>
    </lineage>
</organism>
<dbReference type="Proteomes" id="UP001212997">
    <property type="component" value="Unassembled WGS sequence"/>
</dbReference>
<evidence type="ECO:0000313" key="2">
    <source>
        <dbReference type="EMBL" id="KAJ3487274.1"/>
    </source>
</evidence>
<keyword evidence="3" id="KW-1185">Reference proteome</keyword>
<evidence type="ECO:0000313" key="3">
    <source>
        <dbReference type="Proteomes" id="UP001212997"/>
    </source>
</evidence>
<reference evidence="2" key="1">
    <citation type="submission" date="2022-07" db="EMBL/GenBank/DDBJ databases">
        <title>Genome Sequence of Physisporinus lineatus.</title>
        <authorList>
            <person name="Buettner E."/>
        </authorList>
    </citation>
    <scope>NUCLEOTIDE SEQUENCE</scope>
    <source>
        <strain evidence="2">VT162</strain>
    </source>
</reference>
<dbReference type="EMBL" id="JANAWD010000096">
    <property type="protein sequence ID" value="KAJ3487274.1"/>
    <property type="molecule type" value="Genomic_DNA"/>
</dbReference>
<evidence type="ECO:0000256" key="1">
    <source>
        <dbReference type="SAM" id="Phobius"/>
    </source>
</evidence>